<dbReference type="AlphaFoldDB" id="A0A7W9MTQ5"/>
<evidence type="ECO:0000256" key="1">
    <source>
        <dbReference type="SAM" id="SignalP"/>
    </source>
</evidence>
<name>A0A7W9MTQ5_9ACTN</name>
<proteinExistence type="predicted"/>
<protein>
    <submittedName>
        <fullName evidence="2">Uncharacterized protein</fullName>
    </submittedName>
</protein>
<organism evidence="2 3">
    <name type="scientific">Kribbella italica</name>
    <dbReference type="NCBI Taxonomy" id="1540520"/>
    <lineage>
        <taxon>Bacteria</taxon>
        <taxon>Bacillati</taxon>
        <taxon>Actinomycetota</taxon>
        <taxon>Actinomycetes</taxon>
        <taxon>Propionibacteriales</taxon>
        <taxon>Kribbellaceae</taxon>
        <taxon>Kribbella</taxon>
    </lineage>
</organism>
<sequence>MPTKPMLVAALAAALLATALTTPAEAKQAAPSDPARAELRGLLENVVGATGKRYNTRDDAGHVMDTVKIIQDTTGGYLAVSHHLAPDGHFRVNLATSTDLLNWHWERELAGSNTGPASQPTIAQAPNGGFVLAWEQEKPGGGDNHLAFRYYANRADLLAGRVGRSFDAPRRLSSCAEGTPNIYKITLSPDIDHSTIDLGGHFWWNCDRDRQQRGTLTNFNSWSTAAQPNVDNALLHWGVGGNIGDRDQVAFRDFGFGLIEGQFTKGDFGSWRTFVYDYQTGNADQTTIRTDGGSTAFANPTVTALRAPNGAPALVFTLFVPSEGAAPGEAGELVYYKTY</sequence>
<evidence type="ECO:0000313" key="3">
    <source>
        <dbReference type="Proteomes" id="UP000549971"/>
    </source>
</evidence>
<accession>A0A7W9MTQ5</accession>
<keyword evidence="1" id="KW-0732">Signal</keyword>
<gene>
    <name evidence="2" type="ORF">HDA39_002775</name>
</gene>
<reference evidence="2 3" key="1">
    <citation type="submission" date="2020-08" db="EMBL/GenBank/DDBJ databases">
        <title>Sequencing the genomes of 1000 actinobacteria strains.</title>
        <authorList>
            <person name="Klenk H.-P."/>
        </authorList>
    </citation>
    <scope>NUCLEOTIDE SEQUENCE [LARGE SCALE GENOMIC DNA]</scope>
    <source>
        <strain evidence="2 3">DSM 28967</strain>
    </source>
</reference>
<dbReference type="EMBL" id="JACHMY010000001">
    <property type="protein sequence ID" value="MBB5836041.1"/>
    <property type="molecule type" value="Genomic_DNA"/>
</dbReference>
<feature type="signal peptide" evidence="1">
    <location>
        <begin position="1"/>
        <end position="26"/>
    </location>
</feature>
<dbReference type="RefSeq" id="WP_202892992.1">
    <property type="nucleotide sequence ID" value="NZ_JACHMY010000001.1"/>
</dbReference>
<evidence type="ECO:0000313" key="2">
    <source>
        <dbReference type="EMBL" id="MBB5836041.1"/>
    </source>
</evidence>
<comment type="caution">
    <text evidence="2">The sequence shown here is derived from an EMBL/GenBank/DDBJ whole genome shotgun (WGS) entry which is preliminary data.</text>
</comment>
<keyword evidence="3" id="KW-1185">Reference proteome</keyword>
<feature type="chain" id="PRO_5030987145" evidence="1">
    <location>
        <begin position="27"/>
        <end position="339"/>
    </location>
</feature>
<dbReference type="Proteomes" id="UP000549971">
    <property type="component" value="Unassembled WGS sequence"/>
</dbReference>